<name>A0A804PIQ3_MAIZE</name>
<accession>A0A804PIQ3</accession>
<evidence type="ECO:0000313" key="2">
    <source>
        <dbReference type="Proteomes" id="UP000007305"/>
    </source>
</evidence>
<dbReference type="Proteomes" id="UP000007305">
    <property type="component" value="Chromosome 5"/>
</dbReference>
<dbReference type="GO" id="GO:0000398">
    <property type="term" value="P:mRNA splicing, via spliceosome"/>
    <property type="evidence" value="ECO:0007669"/>
    <property type="project" value="InterPro"/>
</dbReference>
<dbReference type="EnsemblPlants" id="Zm00001eb244630_T001">
    <property type="protein sequence ID" value="Zm00001eb244630_P001"/>
    <property type="gene ID" value="Zm00001eb244630"/>
</dbReference>
<dbReference type="GO" id="GO:0046540">
    <property type="term" value="C:U4/U6 x U5 tri-snRNP complex"/>
    <property type="evidence" value="ECO:0007669"/>
    <property type="project" value="InterPro"/>
</dbReference>
<reference evidence="1" key="3">
    <citation type="submission" date="2021-05" db="UniProtKB">
        <authorList>
            <consortium name="EnsemblPlants"/>
        </authorList>
    </citation>
    <scope>IDENTIFICATION</scope>
    <source>
        <strain evidence="1">cv. B73</strain>
    </source>
</reference>
<dbReference type="InterPro" id="IPR004123">
    <property type="entry name" value="Dim1"/>
</dbReference>
<dbReference type="Gramene" id="Zm00001eb244630_T001">
    <property type="protein sequence ID" value="Zm00001eb244630_P001"/>
    <property type="gene ID" value="Zm00001eb244630"/>
</dbReference>
<reference evidence="1" key="2">
    <citation type="submission" date="2019-07" db="EMBL/GenBank/DDBJ databases">
        <authorList>
            <person name="Seetharam A."/>
            <person name="Woodhouse M."/>
            <person name="Cannon E."/>
        </authorList>
    </citation>
    <scope>NUCLEOTIDE SEQUENCE [LARGE SCALE GENOMIC DNA]</scope>
    <source>
        <strain evidence="1">cv. B73</strain>
    </source>
</reference>
<evidence type="ECO:0000313" key="1">
    <source>
        <dbReference type="EnsemblPlants" id="Zm00001eb244630_P001"/>
    </source>
</evidence>
<protein>
    <submittedName>
        <fullName evidence="1">Uncharacterized protein</fullName>
    </submittedName>
</protein>
<proteinExistence type="predicted"/>
<keyword evidence="2" id="KW-1185">Reference proteome</keyword>
<reference evidence="2" key="1">
    <citation type="journal article" date="2009" name="Science">
        <title>The B73 maize genome: complexity, diversity, and dynamics.</title>
        <authorList>
            <person name="Schnable P.S."/>
            <person name="Ware D."/>
            <person name="Fulton R.S."/>
            <person name="Stein J.C."/>
            <person name="Wei F."/>
            <person name="Pasternak S."/>
            <person name="Liang C."/>
            <person name="Zhang J."/>
            <person name="Fulton L."/>
            <person name="Graves T.A."/>
            <person name="Minx P."/>
            <person name="Reily A.D."/>
            <person name="Courtney L."/>
            <person name="Kruchowski S.S."/>
            <person name="Tomlinson C."/>
            <person name="Strong C."/>
            <person name="Delehaunty K."/>
            <person name="Fronick C."/>
            <person name="Courtney B."/>
            <person name="Rock S.M."/>
            <person name="Belter E."/>
            <person name="Du F."/>
            <person name="Kim K."/>
            <person name="Abbott R.M."/>
            <person name="Cotton M."/>
            <person name="Levy A."/>
            <person name="Marchetto P."/>
            <person name="Ochoa K."/>
            <person name="Jackson S.M."/>
            <person name="Gillam B."/>
            <person name="Chen W."/>
            <person name="Yan L."/>
            <person name="Higginbotham J."/>
            <person name="Cardenas M."/>
            <person name="Waligorski J."/>
            <person name="Applebaum E."/>
            <person name="Phelps L."/>
            <person name="Falcone J."/>
            <person name="Kanchi K."/>
            <person name="Thane T."/>
            <person name="Scimone A."/>
            <person name="Thane N."/>
            <person name="Henke J."/>
            <person name="Wang T."/>
            <person name="Ruppert J."/>
            <person name="Shah N."/>
            <person name="Rotter K."/>
            <person name="Hodges J."/>
            <person name="Ingenthron E."/>
            <person name="Cordes M."/>
            <person name="Kohlberg S."/>
            <person name="Sgro J."/>
            <person name="Delgado B."/>
            <person name="Mead K."/>
            <person name="Chinwalla A."/>
            <person name="Leonard S."/>
            <person name="Crouse K."/>
            <person name="Collura K."/>
            <person name="Kudrna D."/>
            <person name="Currie J."/>
            <person name="He R."/>
            <person name="Angelova A."/>
            <person name="Rajasekar S."/>
            <person name="Mueller T."/>
            <person name="Lomeli R."/>
            <person name="Scara G."/>
            <person name="Ko A."/>
            <person name="Delaney K."/>
            <person name="Wissotski M."/>
            <person name="Lopez G."/>
            <person name="Campos D."/>
            <person name="Braidotti M."/>
            <person name="Ashley E."/>
            <person name="Golser W."/>
            <person name="Kim H."/>
            <person name="Lee S."/>
            <person name="Lin J."/>
            <person name="Dujmic Z."/>
            <person name="Kim W."/>
            <person name="Talag J."/>
            <person name="Zuccolo A."/>
            <person name="Fan C."/>
            <person name="Sebastian A."/>
            <person name="Kramer M."/>
            <person name="Spiegel L."/>
            <person name="Nascimento L."/>
            <person name="Zutavern T."/>
            <person name="Miller B."/>
            <person name="Ambroise C."/>
            <person name="Muller S."/>
            <person name="Spooner W."/>
            <person name="Narechania A."/>
            <person name="Ren L."/>
            <person name="Wei S."/>
            <person name="Kumari S."/>
            <person name="Faga B."/>
            <person name="Levy M.J."/>
            <person name="McMahan L."/>
            <person name="Van Buren P."/>
            <person name="Vaughn M.W."/>
            <person name="Ying K."/>
            <person name="Yeh C.-T."/>
            <person name="Emrich S.J."/>
            <person name="Jia Y."/>
            <person name="Kalyanaraman A."/>
            <person name="Hsia A.-P."/>
            <person name="Barbazuk W.B."/>
            <person name="Baucom R.S."/>
            <person name="Brutnell T.P."/>
            <person name="Carpita N.C."/>
            <person name="Chaparro C."/>
            <person name="Chia J.-M."/>
            <person name="Deragon J.-M."/>
            <person name="Estill J.C."/>
            <person name="Fu Y."/>
            <person name="Jeddeloh J.A."/>
            <person name="Han Y."/>
            <person name="Lee H."/>
            <person name="Li P."/>
            <person name="Lisch D.R."/>
            <person name="Liu S."/>
            <person name="Liu Z."/>
            <person name="Nagel D.H."/>
            <person name="McCann M.C."/>
            <person name="SanMiguel P."/>
            <person name="Myers A.M."/>
            <person name="Nettleton D."/>
            <person name="Nguyen J."/>
            <person name="Penning B.W."/>
            <person name="Ponnala L."/>
            <person name="Schneider K.L."/>
            <person name="Schwartz D.C."/>
            <person name="Sharma A."/>
            <person name="Soderlund C."/>
            <person name="Springer N.M."/>
            <person name="Sun Q."/>
            <person name="Wang H."/>
            <person name="Waterman M."/>
            <person name="Westerman R."/>
            <person name="Wolfgruber T.K."/>
            <person name="Yang L."/>
            <person name="Yu Y."/>
            <person name="Zhang L."/>
            <person name="Zhou S."/>
            <person name="Zhu Q."/>
            <person name="Bennetzen J.L."/>
            <person name="Dawe R.K."/>
            <person name="Jiang J."/>
            <person name="Jiang N."/>
            <person name="Presting G.G."/>
            <person name="Wessler S.R."/>
            <person name="Aluru S."/>
            <person name="Martienssen R.A."/>
            <person name="Clifton S.W."/>
            <person name="McCombie W.R."/>
            <person name="Wing R.A."/>
            <person name="Wilson R.K."/>
        </authorList>
    </citation>
    <scope>NUCLEOTIDE SEQUENCE [LARGE SCALE GENOMIC DNA]</scope>
    <source>
        <strain evidence="2">cv. B73</strain>
    </source>
</reference>
<dbReference type="AlphaFoldDB" id="A0A804PIQ3"/>
<sequence>MRRHQTSQGRSPYAALCRPPTPDHTKWIGFFSSKQDFIDVVEAIFRENCSSSRAHNQLPSPRFVFNHVHQI</sequence>
<organism evidence="1 2">
    <name type="scientific">Zea mays</name>
    <name type="common">Maize</name>
    <dbReference type="NCBI Taxonomy" id="4577"/>
    <lineage>
        <taxon>Eukaryota</taxon>
        <taxon>Viridiplantae</taxon>
        <taxon>Streptophyta</taxon>
        <taxon>Embryophyta</taxon>
        <taxon>Tracheophyta</taxon>
        <taxon>Spermatophyta</taxon>
        <taxon>Magnoliopsida</taxon>
        <taxon>Liliopsida</taxon>
        <taxon>Poales</taxon>
        <taxon>Poaceae</taxon>
        <taxon>PACMAD clade</taxon>
        <taxon>Panicoideae</taxon>
        <taxon>Andropogonodae</taxon>
        <taxon>Andropogoneae</taxon>
        <taxon>Tripsacinae</taxon>
        <taxon>Zea</taxon>
    </lineage>
</organism>
<dbReference type="Pfam" id="PF02966">
    <property type="entry name" value="DIM1"/>
    <property type="match status" value="1"/>
</dbReference>